<feature type="transmembrane region" description="Helical" evidence="8">
    <location>
        <begin position="578"/>
        <end position="604"/>
    </location>
</feature>
<dbReference type="PROSITE" id="PS50893">
    <property type="entry name" value="ABC_TRANSPORTER_2"/>
    <property type="match status" value="2"/>
</dbReference>
<dbReference type="CDD" id="cd18584">
    <property type="entry name" value="ABC_6TM_AarD_CydD"/>
    <property type="match status" value="1"/>
</dbReference>
<dbReference type="InterPro" id="IPR036640">
    <property type="entry name" value="ABC1_TM_sf"/>
</dbReference>
<organism evidence="11 12">
    <name type="scientific">Nocardioides simplex</name>
    <name type="common">Arthrobacter simplex</name>
    <dbReference type="NCBI Taxonomy" id="2045"/>
    <lineage>
        <taxon>Bacteria</taxon>
        <taxon>Bacillati</taxon>
        <taxon>Actinomycetota</taxon>
        <taxon>Actinomycetes</taxon>
        <taxon>Propionibacteriales</taxon>
        <taxon>Nocardioidaceae</taxon>
        <taxon>Pimelobacter</taxon>
    </lineage>
</organism>
<feature type="transmembrane region" description="Helical" evidence="8">
    <location>
        <begin position="260"/>
        <end position="277"/>
    </location>
</feature>
<dbReference type="PANTHER" id="PTHR24221:SF590">
    <property type="entry name" value="COMPONENT LINKED WITH THE ASSEMBLY OF CYTOCHROME' TRANSPORT TRANSMEMBRANE ATP-BINDING PROTEIN ABC TRANSPORTER CYDD-RELATED"/>
    <property type="match status" value="1"/>
</dbReference>
<feature type="transmembrane region" description="Helical" evidence="8">
    <location>
        <begin position="829"/>
        <end position="849"/>
    </location>
</feature>
<dbReference type="InterPro" id="IPR011527">
    <property type="entry name" value="ABC1_TM_dom"/>
</dbReference>
<evidence type="ECO:0000259" key="10">
    <source>
        <dbReference type="PROSITE" id="PS50929"/>
    </source>
</evidence>
<feature type="domain" description="ABC transmembrane type-1" evidence="10">
    <location>
        <begin position="579"/>
        <end position="840"/>
    </location>
</feature>
<comment type="caution">
    <text evidence="11">The sequence shown here is derived from an EMBL/GenBank/DDBJ whole genome shotgun (WGS) entry which is preliminary data.</text>
</comment>
<dbReference type="RefSeq" id="WP_151578265.1">
    <property type="nucleotide sequence ID" value="NZ_WBVM01000001.1"/>
</dbReference>
<reference evidence="11 12" key="1">
    <citation type="submission" date="2019-09" db="EMBL/GenBank/DDBJ databases">
        <title>Pimelobacter sp. isolated from Paulinella.</title>
        <authorList>
            <person name="Jeong S.E."/>
        </authorList>
    </citation>
    <scope>NUCLEOTIDE SEQUENCE [LARGE SCALE GENOMIC DNA]</scope>
    <source>
        <strain evidence="11 12">Pch-N</strain>
    </source>
</reference>
<feature type="transmembrane region" description="Helical" evidence="8">
    <location>
        <begin position="696"/>
        <end position="713"/>
    </location>
</feature>
<dbReference type="NCBIfam" id="TIGR02868">
    <property type="entry name" value="CydC"/>
    <property type="match status" value="1"/>
</dbReference>
<keyword evidence="5 8" id="KW-1133">Transmembrane helix</keyword>
<evidence type="ECO:0000256" key="4">
    <source>
        <dbReference type="ARBA" id="ARBA00022840"/>
    </source>
</evidence>
<dbReference type="CDD" id="cd03228">
    <property type="entry name" value="ABCC_MRP_Like"/>
    <property type="match status" value="1"/>
</dbReference>
<dbReference type="InterPro" id="IPR027417">
    <property type="entry name" value="P-loop_NTPase"/>
</dbReference>
<feature type="transmembrane region" description="Helical" evidence="8">
    <location>
        <begin position="719"/>
        <end position="735"/>
    </location>
</feature>
<evidence type="ECO:0000259" key="9">
    <source>
        <dbReference type="PROSITE" id="PS50893"/>
    </source>
</evidence>
<feature type="transmembrane region" description="Helical" evidence="8">
    <location>
        <begin position="233"/>
        <end position="254"/>
    </location>
</feature>
<dbReference type="InterPro" id="IPR003593">
    <property type="entry name" value="AAA+_ATPase"/>
</dbReference>
<evidence type="ECO:0000256" key="2">
    <source>
        <dbReference type="ARBA" id="ARBA00022692"/>
    </source>
</evidence>
<evidence type="ECO:0000256" key="6">
    <source>
        <dbReference type="ARBA" id="ARBA00023136"/>
    </source>
</evidence>
<comment type="subcellular location">
    <subcellularLocation>
        <location evidence="1">Cell membrane</location>
        <topology evidence="1">Multi-pass membrane protein</topology>
    </subcellularLocation>
</comment>
<evidence type="ECO:0000256" key="8">
    <source>
        <dbReference type="SAM" id="Phobius"/>
    </source>
</evidence>
<dbReference type="GO" id="GO:0005524">
    <property type="term" value="F:ATP binding"/>
    <property type="evidence" value="ECO:0007669"/>
    <property type="project" value="UniProtKB-KW"/>
</dbReference>
<feature type="domain" description="ABC transporter" evidence="9">
    <location>
        <begin position="329"/>
        <end position="564"/>
    </location>
</feature>
<keyword evidence="4" id="KW-0067">ATP-binding</keyword>
<keyword evidence="2 8" id="KW-0812">Transmembrane</keyword>
<dbReference type="NCBIfam" id="TIGR02857">
    <property type="entry name" value="CydD"/>
    <property type="match status" value="1"/>
</dbReference>
<evidence type="ECO:0000313" key="12">
    <source>
        <dbReference type="Proteomes" id="UP000449906"/>
    </source>
</evidence>
<dbReference type="InterPro" id="IPR014216">
    <property type="entry name" value="ABC_transptr_CydD"/>
</dbReference>
<dbReference type="GO" id="GO:0016887">
    <property type="term" value="F:ATP hydrolysis activity"/>
    <property type="evidence" value="ECO:0007669"/>
    <property type="project" value="InterPro"/>
</dbReference>
<dbReference type="GO" id="GO:0005886">
    <property type="term" value="C:plasma membrane"/>
    <property type="evidence" value="ECO:0007669"/>
    <property type="project" value="UniProtKB-SubCell"/>
</dbReference>
<feature type="transmembrane region" description="Helical" evidence="8">
    <location>
        <begin position="610"/>
        <end position="632"/>
    </location>
</feature>
<dbReference type="Proteomes" id="UP000449906">
    <property type="component" value="Unassembled WGS sequence"/>
</dbReference>
<dbReference type="SUPFAM" id="SSF90123">
    <property type="entry name" value="ABC transporter transmembrane region"/>
    <property type="match status" value="2"/>
</dbReference>
<accession>A0A7J5DXT4</accession>
<dbReference type="EMBL" id="WBVM01000001">
    <property type="protein sequence ID" value="KAB2810811.1"/>
    <property type="molecule type" value="Genomic_DNA"/>
</dbReference>
<keyword evidence="3" id="KW-0547">Nucleotide-binding</keyword>
<gene>
    <name evidence="11" type="primary">cydD</name>
    <name evidence="11" type="ORF">F9L07_02365</name>
</gene>
<feature type="transmembrane region" description="Helical" evidence="8">
    <location>
        <begin position="21"/>
        <end position="47"/>
    </location>
</feature>
<sequence length="1128" mass="114833">MRPSDPRLRAMLAPARAGLAGVVAAGVLGGLVVIAQAWAVAGLVVAVLRDEPLGGWMLAVVGVLALRALTGAAADLCAARAAAVIGTVLRHRLVRAYVDRAGAAEAPGEAAVLATRGVAAAEPYVTRYVPALVVAAVLPPLTVLAIATQDLLSAVIVLATLPLVPVFGALVGLATRDRAEEQWRAMASLSGHFLDVVRGLPTLVVHRRARAQSGRIAEVTDRYRRASLRTLRIAFASSAALELVATLSVALVAVTVGVRLASGSIGLPTALVVLLLAPEAYWPLRRVGAEFHAAAEGAATFTEAHDLLAAGSVDMTGATDTPAPLGATLVLDGVAVTYPGRTAAAVAGVSALVPARGVTALVGPSGCGKSTVLAAVAGLLPSGTVTSGTIAAGGRPVGGPSWQAQVAWLPQQPRFVAGSVADNLRLSRPDADDDALWSVLREVALEERVRALPHGLATPLGEDGATLSAGERARLALARVVLADRPWVLLDEPTAHLDDLTEQVIADTIVALGRRSGVLVVAHRPRLVGLADHRIVLPAPAPALAPAAASGPGPAGAPAPTPLPLAAGTPLGGERRMLAGAAVVGALASGSGVALTATAGWLIVQASTRPAVLTLLVAVVGVRAFGLARPVLRYVERLRSHDAALRLLARRRVEVYDALVPLVPGRLGRRRGDVLTSVVDDVDSVVDRKLRVRMPLVQLGLVGLLATAVATLLHPPAGPVVAATALTGAVAFLVARHGARSAERRLVALRAELSASVVEAVQVADELRMWQRAVPTADRVAATSARMGAVATSAARWLTAARAVVLVGCGVAVAATAAVSAGAVADGTLAGPVMALLVLLPLALADVALPAADAGLLAARTAAADDRLRALEHTAPAVPDLPGRATAHGHDLALDALTARWETRAPLIRPVTLDLGPGDRVAVVGPSGSGKSTLAAVLLRFLDPAGGTAALGGAPLEDLALDDVRRQVGLVDGHPHVFATTVAENVRLARPGASDAEVERALRQAHLGTWLDALPDGLGTWLGTGHANVSGGERARLGVARSLLADQPVLVLDEPTAHLDHATAVALAAEVLGGDRDRSVLWITHTSAGLDLVDRTVVLDGPEGAEGPGRSRASARGPQPPTGGRVEP</sequence>
<feature type="transmembrane region" description="Helical" evidence="8">
    <location>
        <begin position="53"/>
        <end position="70"/>
    </location>
</feature>
<feature type="domain" description="ABC transporter" evidence="9">
    <location>
        <begin position="892"/>
        <end position="1126"/>
    </location>
</feature>
<protein>
    <submittedName>
        <fullName evidence="11">Thiol reductant ABC exporter subunit CydD</fullName>
    </submittedName>
</protein>
<evidence type="ECO:0000256" key="1">
    <source>
        <dbReference type="ARBA" id="ARBA00004651"/>
    </source>
</evidence>
<evidence type="ECO:0000256" key="3">
    <source>
        <dbReference type="ARBA" id="ARBA00022741"/>
    </source>
</evidence>
<dbReference type="SMART" id="SM00382">
    <property type="entry name" value="AAA"/>
    <property type="match status" value="2"/>
</dbReference>
<dbReference type="Pfam" id="PF00005">
    <property type="entry name" value="ABC_tran"/>
    <property type="match status" value="2"/>
</dbReference>
<evidence type="ECO:0000256" key="5">
    <source>
        <dbReference type="ARBA" id="ARBA00022989"/>
    </source>
</evidence>
<dbReference type="GO" id="GO:0042883">
    <property type="term" value="P:cysteine transport"/>
    <property type="evidence" value="ECO:0007669"/>
    <property type="project" value="InterPro"/>
</dbReference>
<dbReference type="InterPro" id="IPR039421">
    <property type="entry name" value="Type_1_exporter"/>
</dbReference>
<name>A0A7J5DXT4_NOCSI</name>
<dbReference type="Gene3D" id="3.40.50.300">
    <property type="entry name" value="P-loop containing nucleotide triphosphate hydrolases"/>
    <property type="match status" value="2"/>
</dbReference>
<evidence type="ECO:0000313" key="11">
    <source>
        <dbReference type="EMBL" id="KAB2810811.1"/>
    </source>
</evidence>
<dbReference type="InterPro" id="IPR014223">
    <property type="entry name" value="ABC_CydC/D"/>
</dbReference>
<dbReference type="GO" id="GO:0045454">
    <property type="term" value="P:cell redox homeostasis"/>
    <property type="evidence" value="ECO:0007669"/>
    <property type="project" value="InterPro"/>
</dbReference>
<dbReference type="GO" id="GO:0034775">
    <property type="term" value="P:glutathione transmembrane transport"/>
    <property type="evidence" value="ECO:0007669"/>
    <property type="project" value="InterPro"/>
</dbReference>
<dbReference type="PROSITE" id="PS50929">
    <property type="entry name" value="ABC_TM1F"/>
    <property type="match status" value="2"/>
</dbReference>
<dbReference type="Gene3D" id="1.20.1560.10">
    <property type="entry name" value="ABC transporter type 1, transmembrane domain"/>
    <property type="match status" value="2"/>
</dbReference>
<dbReference type="InterPro" id="IPR017871">
    <property type="entry name" value="ABC_transporter-like_CS"/>
</dbReference>
<dbReference type="SUPFAM" id="SSF52540">
    <property type="entry name" value="P-loop containing nucleoside triphosphate hydrolases"/>
    <property type="match status" value="2"/>
</dbReference>
<dbReference type="PANTHER" id="PTHR24221">
    <property type="entry name" value="ATP-BINDING CASSETTE SUB-FAMILY B"/>
    <property type="match status" value="1"/>
</dbReference>
<feature type="region of interest" description="Disordered" evidence="7">
    <location>
        <begin position="1100"/>
        <end position="1128"/>
    </location>
</feature>
<evidence type="ECO:0000256" key="7">
    <source>
        <dbReference type="SAM" id="MobiDB-lite"/>
    </source>
</evidence>
<dbReference type="InterPro" id="IPR003439">
    <property type="entry name" value="ABC_transporter-like_ATP-bd"/>
</dbReference>
<keyword evidence="6 8" id="KW-0472">Membrane</keyword>
<proteinExistence type="predicted"/>
<dbReference type="AlphaFoldDB" id="A0A7J5DXT4"/>
<feature type="domain" description="ABC transmembrane type-1" evidence="10">
    <location>
        <begin position="20"/>
        <end position="296"/>
    </location>
</feature>
<dbReference type="PROSITE" id="PS00211">
    <property type="entry name" value="ABC_TRANSPORTER_1"/>
    <property type="match status" value="2"/>
</dbReference>
<feature type="transmembrane region" description="Helical" evidence="8">
    <location>
        <begin position="153"/>
        <end position="174"/>
    </location>
</feature>
<dbReference type="Pfam" id="PF00664">
    <property type="entry name" value="ABC_membrane"/>
    <property type="match status" value="1"/>
</dbReference>
<feature type="transmembrane region" description="Helical" evidence="8">
    <location>
        <begin position="803"/>
        <end position="823"/>
    </location>
</feature>
<feature type="transmembrane region" description="Helical" evidence="8">
    <location>
        <begin position="128"/>
        <end position="147"/>
    </location>
</feature>
<dbReference type="GO" id="GO:0140359">
    <property type="term" value="F:ABC-type transporter activity"/>
    <property type="evidence" value="ECO:0007669"/>
    <property type="project" value="InterPro"/>
</dbReference>